<protein>
    <recommendedName>
        <fullName evidence="10">DEAD/DEAH box helicase</fullName>
    </recommendedName>
</protein>
<dbReference type="InterPro" id="IPR052431">
    <property type="entry name" value="SKI2_subfamily_helicases"/>
</dbReference>
<feature type="domain" description="Helicase ATP-binding" evidence="6">
    <location>
        <begin position="51"/>
        <end position="194"/>
    </location>
</feature>
<evidence type="ECO:0000313" key="8">
    <source>
        <dbReference type="EMBL" id="KAK9808714.1"/>
    </source>
</evidence>
<dbReference type="InterPro" id="IPR001650">
    <property type="entry name" value="Helicase_C-like"/>
</dbReference>
<keyword evidence="3" id="KW-0347">Helicase</keyword>
<name>A0AAW1PKV6_9CHLO</name>
<dbReference type="Pfam" id="PF00271">
    <property type="entry name" value="Helicase_C"/>
    <property type="match status" value="1"/>
</dbReference>
<evidence type="ECO:0000259" key="7">
    <source>
        <dbReference type="PROSITE" id="PS51194"/>
    </source>
</evidence>
<dbReference type="SMART" id="SM00487">
    <property type="entry name" value="DEXDc"/>
    <property type="match status" value="1"/>
</dbReference>
<proteinExistence type="predicted"/>
<dbReference type="EMBL" id="JALJOR010000011">
    <property type="protein sequence ID" value="KAK9808714.1"/>
    <property type="molecule type" value="Genomic_DNA"/>
</dbReference>
<dbReference type="GO" id="GO:0016787">
    <property type="term" value="F:hydrolase activity"/>
    <property type="evidence" value="ECO:0007669"/>
    <property type="project" value="UniProtKB-KW"/>
</dbReference>
<keyword evidence="9" id="KW-1185">Reference proteome</keyword>
<evidence type="ECO:0000256" key="2">
    <source>
        <dbReference type="ARBA" id="ARBA00022801"/>
    </source>
</evidence>
<accession>A0AAW1PKV6</accession>
<gene>
    <name evidence="8" type="ORF">WJX72_002409</name>
</gene>
<keyword evidence="4" id="KW-0067">ATP-binding</keyword>
<dbReference type="AlphaFoldDB" id="A0AAW1PKV6"/>
<dbReference type="GO" id="GO:0003676">
    <property type="term" value="F:nucleic acid binding"/>
    <property type="evidence" value="ECO:0007669"/>
    <property type="project" value="InterPro"/>
</dbReference>
<dbReference type="PROSITE" id="PS51192">
    <property type="entry name" value="HELICASE_ATP_BIND_1"/>
    <property type="match status" value="1"/>
</dbReference>
<dbReference type="Gene3D" id="3.40.50.300">
    <property type="entry name" value="P-loop containing nucleotide triphosphate hydrolases"/>
    <property type="match status" value="2"/>
</dbReference>
<organism evidence="8 9">
    <name type="scientific">[Myrmecia] bisecta</name>
    <dbReference type="NCBI Taxonomy" id="41462"/>
    <lineage>
        <taxon>Eukaryota</taxon>
        <taxon>Viridiplantae</taxon>
        <taxon>Chlorophyta</taxon>
        <taxon>core chlorophytes</taxon>
        <taxon>Trebouxiophyceae</taxon>
        <taxon>Trebouxiales</taxon>
        <taxon>Trebouxiaceae</taxon>
        <taxon>Myrmecia</taxon>
    </lineage>
</organism>
<keyword evidence="2" id="KW-0378">Hydrolase</keyword>
<comment type="caution">
    <text evidence="8">The sequence shown here is derived from an EMBL/GenBank/DDBJ whole genome shotgun (WGS) entry which is preliminary data.</text>
</comment>
<keyword evidence="1" id="KW-0547">Nucleotide-binding</keyword>
<dbReference type="GO" id="GO:0004386">
    <property type="term" value="F:helicase activity"/>
    <property type="evidence" value="ECO:0007669"/>
    <property type="project" value="UniProtKB-KW"/>
</dbReference>
<feature type="region of interest" description="Disordered" evidence="5">
    <location>
        <begin position="397"/>
        <end position="437"/>
    </location>
</feature>
<evidence type="ECO:0000259" key="6">
    <source>
        <dbReference type="PROSITE" id="PS51192"/>
    </source>
</evidence>
<dbReference type="Pfam" id="PF00270">
    <property type="entry name" value="DEAD"/>
    <property type="match status" value="1"/>
</dbReference>
<dbReference type="InterPro" id="IPR027417">
    <property type="entry name" value="P-loop_NTPase"/>
</dbReference>
<sequence length="972" mass="105052">MKPADCRYTVGLGEATFQLAVCGHLLPRSSPAQPDPRATTCNPDMWQRDVLDVIDAGKSAVVCAPTSSGKTFISVYCMETVLKGPVKDGILVFVAPTKALVNQVAAQVYKDFGDGVHGVFTRDYRHNALGCRILITVPACLEILLLGPTNQAWAARIQRVIFDEVHCLREALSATIGNPQMLQGWLASVKQLQYLQDKAKGLETDCKGKPLGRYDMQLITHSERYADLRLYNFYSGPNSEEEMPVLQTIHPASKAAINKVPADDWTKTSASLAKLAPEAFFPAGKRIRRDDARHYEHAIKGELVAWAQASQATADICITQVLGGLKGPTQVPCSPDLLANGGAAFIRLLLSLSLQNQLPAIVFNFERGACERLAEAVTLFLEDQEAQFRDAHAEAYKAQRDEAEGARKLAKAQRDKKPSKGADGEDEPDLLAGEDDMDAPDERFSFVGRRCSLAADKVAELVQAGTRGMDPLDPLPRALRRGVGVHHAGLPKKYRQLVEVLFRSGYLRVVVATGTLAYGINMPCRTVVFAGDHVWLNPLQFRQMMGRAGRRGFDDLGHVVFLAVPEHEAASLLMSPLPLLRGHFPLSLSICLRGLLLASTAPPAYQQSARAALLTLLERPFYAATDPELAQKMRHLFRFALEYMIRARLLDTTGRPVGLAGLAMHLFWAEPANFAFVTLLRKGVFHRICGAEWPGQEQQSEGQGEEAKQGRSWDAVAHELLLVCSHVFERLPLHRSAYADARIQASPSKVFLEPLPVSIAAMLHEHNAEALDIFVHGEANGANSLQQRLANARVPYEVCSPFAALSGAGAGTGAEPAGTGAGAIGAGAGAGTATAGDGAGAMVGVGPRGAGAGENPPGILLDISSIPSVRMTDRHGRDVPLNRFILDYWAHGQKQALVRANGMREGDAWESLRNFSGILSAIATAMEVLVSGPGGPAGEDRVVQCFRSLADEFKEKFGNFNGAMTAQRRGQG</sequence>
<dbReference type="PANTHER" id="PTHR44533:SF4">
    <property type="entry name" value="DEAD_H RNA HELICASE, PUTATIVE-RELATED"/>
    <property type="match status" value="1"/>
</dbReference>
<dbReference type="PROSITE" id="PS51194">
    <property type="entry name" value="HELICASE_CTER"/>
    <property type="match status" value="1"/>
</dbReference>
<dbReference type="Pfam" id="PF26076">
    <property type="entry name" value="WHD_DDX60"/>
    <property type="match status" value="1"/>
</dbReference>
<dbReference type="SUPFAM" id="SSF52540">
    <property type="entry name" value="P-loop containing nucleoside triphosphate hydrolases"/>
    <property type="match status" value="1"/>
</dbReference>
<dbReference type="SMART" id="SM00490">
    <property type="entry name" value="HELICc"/>
    <property type="match status" value="1"/>
</dbReference>
<evidence type="ECO:0000256" key="5">
    <source>
        <dbReference type="SAM" id="MobiDB-lite"/>
    </source>
</evidence>
<dbReference type="InterPro" id="IPR014001">
    <property type="entry name" value="Helicase_ATP-bd"/>
</dbReference>
<dbReference type="CDD" id="cd18795">
    <property type="entry name" value="SF2_C_Ski2"/>
    <property type="match status" value="1"/>
</dbReference>
<feature type="compositionally biased region" description="Basic and acidic residues" evidence="5">
    <location>
        <begin position="397"/>
        <end position="423"/>
    </location>
</feature>
<dbReference type="Proteomes" id="UP001489004">
    <property type="component" value="Unassembled WGS sequence"/>
</dbReference>
<evidence type="ECO:0008006" key="10">
    <source>
        <dbReference type="Google" id="ProtNLM"/>
    </source>
</evidence>
<dbReference type="InterPro" id="IPR059032">
    <property type="entry name" value="WHD_DDX60"/>
</dbReference>
<feature type="domain" description="Helicase C-terminal" evidence="7">
    <location>
        <begin position="450"/>
        <end position="596"/>
    </location>
</feature>
<dbReference type="GO" id="GO:0005524">
    <property type="term" value="F:ATP binding"/>
    <property type="evidence" value="ECO:0007669"/>
    <property type="project" value="UniProtKB-KW"/>
</dbReference>
<evidence type="ECO:0000256" key="1">
    <source>
        <dbReference type="ARBA" id="ARBA00022741"/>
    </source>
</evidence>
<evidence type="ECO:0000313" key="9">
    <source>
        <dbReference type="Proteomes" id="UP001489004"/>
    </source>
</evidence>
<reference evidence="8 9" key="1">
    <citation type="journal article" date="2024" name="Nat. Commun.">
        <title>Phylogenomics reveals the evolutionary origins of lichenization in chlorophyte algae.</title>
        <authorList>
            <person name="Puginier C."/>
            <person name="Libourel C."/>
            <person name="Otte J."/>
            <person name="Skaloud P."/>
            <person name="Haon M."/>
            <person name="Grisel S."/>
            <person name="Petersen M."/>
            <person name="Berrin J.G."/>
            <person name="Delaux P.M."/>
            <person name="Dal Grande F."/>
            <person name="Keller J."/>
        </authorList>
    </citation>
    <scope>NUCLEOTIDE SEQUENCE [LARGE SCALE GENOMIC DNA]</scope>
    <source>
        <strain evidence="8 9">SAG 2043</strain>
    </source>
</reference>
<dbReference type="GO" id="GO:0005737">
    <property type="term" value="C:cytoplasm"/>
    <property type="evidence" value="ECO:0007669"/>
    <property type="project" value="TreeGrafter"/>
</dbReference>
<evidence type="ECO:0000256" key="3">
    <source>
        <dbReference type="ARBA" id="ARBA00022806"/>
    </source>
</evidence>
<evidence type="ECO:0000256" key="4">
    <source>
        <dbReference type="ARBA" id="ARBA00022840"/>
    </source>
</evidence>
<feature type="compositionally biased region" description="Acidic residues" evidence="5">
    <location>
        <begin position="424"/>
        <end position="437"/>
    </location>
</feature>
<dbReference type="PANTHER" id="PTHR44533">
    <property type="entry name" value="DEAD/H RNA HELICASE, PUTATIVE-RELATED"/>
    <property type="match status" value="1"/>
</dbReference>
<dbReference type="InterPro" id="IPR011545">
    <property type="entry name" value="DEAD/DEAH_box_helicase_dom"/>
</dbReference>